<keyword evidence="2" id="KW-1185">Reference proteome</keyword>
<dbReference type="AlphaFoldDB" id="A0A919XUP7"/>
<comment type="caution">
    <text evidence="1">The sequence shown here is derived from an EMBL/GenBank/DDBJ whole genome shotgun (WGS) entry which is preliminary data.</text>
</comment>
<sequence length="61" mass="7098">MINIWNMNKPFDMEGNMSKFAEISICGDYPIYRSNYKGIKYKNGGDIMSLLDQNQMGLIRE</sequence>
<gene>
    <name evidence="1" type="ORF">J41TS12_44970</name>
</gene>
<protein>
    <submittedName>
        <fullName evidence="1">Uncharacterized protein</fullName>
    </submittedName>
</protein>
<accession>A0A919XUP7</accession>
<evidence type="ECO:0000313" key="1">
    <source>
        <dbReference type="EMBL" id="GIO39636.1"/>
    </source>
</evidence>
<proteinExistence type="predicted"/>
<evidence type="ECO:0000313" key="2">
    <source>
        <dbReference type="Proteomes" id="UP000681162"/>
    </source>
</evidence>
<dbReference type="EMBL" id="BORR01000024">
    <property type="protein sequence ID" value="GIO39636.1"/>
    <property type="molecule type" value="Genomic_DNA"/>
</dbReference>
<dbReference type="Proteomes" id="UP000681162">
    <property type="component" value="Unassembled WGS sequence"/>
</dbReference>
<organism evidence="1 2">
    <name type="scientific">Paenibacillus antibioticophila</name>
    <dbReference type="NCBI Taxonomy" id="1274374"/>
    <lineage>
        <taxon>Bacteria</taxon>
        <taxon>Bacillati</taxon>
        <taxon>Bacillota</taxon>
        <taxon>Bacilli</taxon>
        <taxon>Bacillales</taxon>
        <taxon>Paenibacillaceae</taxon>
        <taxon>Paenibacillus</taxon>
    </lineage>
</organism>
<name>A0A919XUP7_9BACL</name>
<reference evidence="1 2" key="1">
    <citation type="submission" date="2021-03" db="EMBL/GenBank/DDBJ databases">
        <title>Antimicrobial resistance genes in bacteria isolated from Japanese honey, and their potential for conferring macrolide and lincosamide resistance in the American foulbrood pathogen Paenibacillus larvae.</title>
        <authorList>
            <person name="Okamoto M."/>
            <person name="Kumagai M."/>
            <person name="Kanamori H."/>
            <person name="Takamatsu D."/>
        </authorList>
    </citation>
    <scope>NUCLEOTIDE SEQUENCE [LARGE SCALE GENOMIC DNA]</scope>
    <source>
        <strain evidence="1 2">J41TS12</strain>
    </source>
</reference>